<sequence>MITAEHIKSLLELQKATNVAYFGEEWKNVWSQNAVVNSIYREWAEFLDETTADWKVYGNDIGFDRTKAVYELVDVVHFMLCFILVDRTKGEIEEELEEMSKDSYAMSIVNGIVAHGGVTYRFGQFMGDPCVRSLMYFLSASCSYVGLDAETYMLAHKRKNDRNRLRAAGGANYDKSAETPLTLEF</sequence>
<reference evidence="1 2" key="2">
    <citation type="journal article" date="2019" name="Environ. Microbiol.">
        <title>The genera of bacteriophages and their receptors are the major determinants of host range.</title>
        <authorList>
            <person name="Gencay Y.E."/>
            <person name="Gambino M."/>
            <person name="Prussing T.F."/>
            <person name="Brondsted L."/>
        </authorList>
    </citation>
    <scope>NUCLEOTIDE SEQUENCE [LARGE SCALE GENOMIC DNA]</scope>
</reference>
<accession>A0A2Z5HKZ4</accession>
<evidence type="ECO:0000313" key="2">
    <source>
        <dbReference type="Proteomes" id="UP000252592"/>
    </source>
</evidence>
<reference evidence="2" key="1">
    <citation type="submission" date="2018-05" db="EMBL/GenBank/DDBJ databases">
        <title>Host range determinants of Salmonella infecting bacteriophages.</title>
        <authorList>
            <person name="Gencay Y.E."/>
        </authorList>
    </citation>
    <scope>NUCLEOTIDE SEQUENCE [LARGE SCALE GENOMIC DNA]</scope>
</reference>
<organism evidence="1 2">
    <name type="scientific">Salmonella phage S118</name>
    <dbReference type="NCBI Taxonomy" id="2231347"/>
    <lineage>
        <taxon>Viruses</taxon>
        <taxon>Duplodnaviria</taxon>
        <taxon>Heunggongvirae</taxon>
        <taxon>Uroviricota</taxon>
        <taxon>Caudoviricetes</taxon>
        <taxon>Pantevenvirales</taxon>
        <taxon>Ackermannviridae</taxon>
        <taxon>Cvivirinae</taxon>
        <taxon>Kuttervirus</taxon>
        <taxon>Kuttervirus S118</taxon>
    </lineage>
</organism>
<dbReference type="Gene3D" id="1.10.4010.10">
    <property type="entry name" value="Type II deoxyuridine triphosphatase"/>
    <property type="match status" value="1"/>
</dbReference>
<dbReference type="RefSeq" id="YP_009880619.1">
    <property type="nucleotide sequence ID" value="NC_049437.1"/>
</dbReference>
<keyword evidence="2" id="KW-1185">Reference proteome</keyword>
<protein>
    <submittedName>
        <fullName evidence="1">Putative dUTP diphosphatase</fullName>
    </submittedName>
</protein>
<dbReference type="SUPFAM" id="SSF101386">
    <property type="entry name" value="all-alpha NTP pyrophosphatases"/>
    <property type="match status" value="1"/>
</dbReference>
<proteinExistence type="predicted"/>
<dbReference type="Pfam" id="PF08761">
    <property type="entry name" value="dUTPase_2"/>
    <property type="match status" value="1"/>
</dbReference>
<dbReference type="GeneID" id="55809879"/>
<dbReference type="EMBL" id="MH370371">
    <property type="protein sequence ID" value="AXC40969.1"/>
    <property type="molecule type" value="Genomic_DNA"/>
</dbReference>
<dbReference type="InterPro" id="IPR014871">
    <property type="entry name" value="dUTPase/dCTP_pyrophosphatase"/>
</dbReference>
<dbReference type="Proteomes" id="UP000252592">
    <property type="component" value="Segment"/>
</dbReference>
<name>A0A2Z5HKZ4_9CAUD</name>
<dbReference type="KEGG" id="vg:55809879"/>
<evidence type="ECO:0000313" key="1">
    <source>
        <dbReference type="EMBL" id="AXC40969.1"/>
    </source>
</evidence>